<dbReference type="RefSeq" id="WP_053820341.1">
    <property type="nucleotide sequence ID" value="NZ_CP006911.1"/>
</dbReference>
<accession>A0A0M4L5U0</accession>
<keyword evidence="4" id="KW-1185">Reference proteome</keyword>
<dbReference type="Proteomes" id="UP000068905">
    <property type="component" value="Chromosome"/>
</dbReference>
<dbReference type="Gene3D" id="3.30.9.10">
    <property type="entry name" value="D-Amino Acid Oxidase, subunit A, domain 2"/>
    <property type="match status" value="1"/>
</dbReference>
<dbReference type="Gene3D" id="3.50.50.60">
    <property type="entry name" value="FAD/NAD(P)-binding domain"/>
    <property type="match status" value="2"/>
</dbReference>
<dbReference type="SUPFAM" id="SSF54373">
    <property type="entry name" value="FAD-linked reductases, C-terminal domain"/>
    <property type="match status" value="1"/>
</dbReference>
<dbReference type="STRING" id="1125411.W908_06015"/>
<dbReference type="PATRIC" id="fig|1125411.7.peg.1185"/>
<dbReference type="Pfam" id="PF01266">
    <property type="entry name" value="DAO"/>
    <property type="match status" value="1"/>
</dbReference>
<organism evidence="3 4">
    <name type="scientific">Candidatus Pseudothioglobus singularis PS1</name>
    <dbReference type="NCBI Taxonomy" id="1125411"/>
    <lineage>
        <taxon>Bacteria</taxon>
        <taxon>Pseudomonadati</taxon>
        <taxon>Pseudomonadota</taxon>
        <taxon>Gammaproteobacteria</taxon>
        <taxon>Candidatus Pseudothioglobaceae</taxon>
        <taxon>Candidatus Pseudothioglobus</taxon>
    </lineage>
</organism>
<evidence type="ECO:0000256" key="1">
    <source>
        <dbReference type="ARBA" id="ARBA00023002"/>
    </source>
</evidence>
<gene>
    <name evidence="3" type="ORF">W908_06015</name>
</gene>
<dbReference type="PANTHER" id="PTHR13847:SF289">
    <property type="entry name" value="GLYCINE OXIDASE"/>
    <property type="match status" value="1"/>
</dbReference>
<sequence>MEKTDILVLGGGVIGLSVALRMLNLGKEVTLIDCEEPGSGASYGNAGTIAEYAVLPVGSPEVIKRLPALLFNKNSPIAIKRSEILSLAPWLMKFLYQSMPKQAAKNAQSIAGLLVNARLRWEDLASQINGSSLLNSNGSIYIYRSKSIYDAGEKDINHRKTLGLNAQMLTPSELNKLEPNINLTEGGAAYFPDCNYMSDPGKMMKLLLGACIDKGCHVIRQSAKNVERSKTGIEVTLDDKSIILSNHLVVSAGAFSKKFAKQAGDNIPLDVERGYHVEYDMNEPLLNRPCCSADGGFYMSPMTGRLRVAGTVELGGVSPQISNHRINHLEIGASNFFPDLGKSNRSWLGFRPSIPDSKPVISASRKGNDVVYAFGHGHIGLTLAPITAEIVESIITGEESPIPIHEFSVRRF</sequence>
<protein>
    <submittedName>
        <fullName evidence="3">Cytochrome C4</fullName>
    </submittedName>
</protein>
<dbReference type="AlphaFoldDB" id="A0A0M4L5U0"/>
<dbReference type="InterPro" id="IPR006076">
    <property type="entry name" value="FAD-dep_OxRdtase"/>
</dbReference>
<evidence type="ECO:0000313" key="4">
    <source>
        <dbReference type="Proteomes" id="UP000068905"/>
    </source>
</evidence>
<dbReference type="GO" id="GO:0016491">
    <property type="term" value="F:oxidoreductase activity"/>
    <property type="evidence" value="ECO:0007669"/>
    <property type="project" value="UniProtKB-KW"/>
</dbReference>
<reference evidence="3 4" key="1">
    <citation type="journal article" date="2015" name="Genome Announc.">
        <title>Genome Sequence of 'Candidatus Thioglobus singularis' Strain PS1, a Mixotroph from the SUP05 Clade of Marine Gammaproteobacteria.</title>
        <authorList>
            <person name="Marshall K.T."/>
            <person name="Morris R.M."/>
        </authorList>
    </citation>
    <scope>NUCLEOTIDE SEQUENCE [LARGE SCALE GENOMIC DNA]</scope>
    <source>
        <strain evidence="3 4">PS1</strain>
    </source>
</reference>
<keyword evidence="1" id="KW-0560">Oxidoreductase</keyword>
<dbReference type="InterPro" id="IPR036188">
    <property type="entry name" value="FAD/NAD-bd_sf"/>
</dbReference>
<dbReference type="SUPFAM" id="SSF51905">
    <property type="entry name" value="FAD/NAD(P)-binding domain"/>
    <property type="match status" value="1"/>
</dbReference>
<dbReference type="KEGG" id="tsn:W908_06015"/>
<name>A0A0M4L5U0_9GAMM</name>
<dbReference type="PANTHER" id="PTHR13847">
    <property type="entry name" value="SARCOSINE DEHYDROGENASE-RELATED"/>
    <property type="match status" value="1"/>
</dbReference>
<feature type="domain" description="FAD dependent oxidoreductase" evidence="2">
    <location>
        <begin position="5"/>
        <end position="391"/>
    </location>
</feature>
<dbReference type="EMBL" id="CP006911">
    <property type="protein sequence ID" value="ALE02126.1"/>
    <property type="molecule type" value="Genomic_DNA"/>
</dbReference>
<evidence type="ECO:0000313" key="3">
    <source>
        <dbReference type="EMBL" id="ALE02126.1"/>
    </source>
</evidence>
<proteinExistence type="predicted"/>
<dbReference type="OrthoDB" id="9805337at2"/>
<dbReference type="GO" id="GO:0005737">
    <property type="term" value="C:cytoplasm"/>
    <property type="evidence" value="ECO:0007669"/>
    <property type="project" value="TreeGrafter"/>
</dbReference>
<evidence type="ECO:0000259" key="2">
    <source>
        <dbReference type="Pfam" id="PF01266"/>
    </source>
</evidence>